<evidence type="ECO:0000313" key="1">
    <source>
        <dbReference type="EMBL" id="MFD1587966.1"/>
    </source>
</evidence>
<name>A0ABD6CC94_9EURY</name>
<dbReference type="Pfam" id="PF19673">
    <property type="entry name" value="DUF6176"/>
    <property type="match status" value="1"/>
</dbReference>
<dbReference type="Proteomes" id="UP001597119">
    <property type="component" value="Unassembled WGS sequence"/>
</dbReference>
<dbReference type="EMBL" id="JBHUDJ010000006">
    <property type="protein sequence ID" value="MFD1587966.1"/>
    <property type="molecule type" value="Genomic_DNA"/>
</dbReference>
<dbReference type="RefSeq" id="WP_247380325.1">
    <property type="nucleotide sequence ID" value="NZ_JALLGV010000008.1"/>
</dbReference>
<keyword evidence="2" id="KW-1185">Reference proteome</keyword>
<dbReference type="AlphaFoldDB" id="A0ABD6CC94"/>
<gene>
    <name evidence="1" type="ORF">ACFR9U_13345</name>
</gene>
<evidence type="ECO:0000313" key="2">
    <source>
        <dbReference type="Proteomes" id="UP001597119"/>
    </source>
</evidence>
<sequence>MPEAILTKQEVEPGKVDRLREWMAELRDREDEVMETFTDEGINAETVFLEHTDDGTYLVTYLDADDVVSAFEAFEDSLHDIDHEHQSVMDEVLVDGTDVGKYEPLSHLVNPERSNDGA</sequence>
<accession>A0ABD6CC94</accession>
<dbReference type="InterPro" id="IPR046174">
    <property type="entry name" value="DUF6176"/>
</dbReference>
<reference evidence="1 2" key="1">
    <citation type="journal article" date="2019" name="Int. J. Syst. Evol. Microbiol.">
        <title>The Global Catalogue of Microorganisms (GCM) 10K type strain sequencing project: providing services to taxonomists for standard genome sequencing and annotation.</title>
        <authorList>
            <consortium name="The Broad Institute Genomics Platform"/>
            <consortium name="The Broad Institute Genome Sequencing Center for Infectious Disease"/>
            <person name="Wu L."/>
            <person name="Ma J."/>
        </authorList>
    </citation>
    <scope>NUCLEOTIDE SEQUENCE [LARGE SCALE GENOMIC DNA]</scope>
    <source>
        <strain evidence="1 2">CGMCC 1.12125</strain>
    </source>
</reference>
<protein>
    <submittedName>
        <fullName evidence="1">DUF6176 family protein</fullName>
    </submittedName>
</protein>
<organism evidence="1 2">
    <name type="scientific">Halorientalis brevis</name>
    <dbReference type="NCBI Taxonomy" id="1126241"/>
    <lineage>
        <taxon>Archaea</taxon>
        <taxon>Methanobacteriati</taxon>
        <taxon>Methanobacteriota</taxon>
        <taxon>Stenosarchaea group</taxon>
        <taxon>Halobacteria</taxon>
        <taxon>Halobacteriales</taxon>
        <taxon>Haloarculaceae</taxon>
        <taxon>Halorientalis</taxon>
    </lineage>
</organism>
<proteinExistence type="predicted"/>
<comment type="caution">
    <text evidence="1">The sequence shown here is derived from an EMBL/GenBank/DDBJ whole genome shotgun (WGS) entry which is preliminary data.</text>
</comment>